<protein>
    <submittedName>
        <fullName evidence="1">BcABA3</fullName>
    </submittedName>
</protein>
<comment type="caution">
    <text evidence="1">The sequence shown here is derived from an EMBL/GenBank/DDBJ whole genome shotgun (WGS) entry which is preliminary data.</text>
</comment>
<evidence type="ECO:0000313" key="2">
    <source>
        <dbReference type="Proteomes" id="UP000623467"/>
    </source>
</evidence>
<evidence type="ECO:0000313" key="1">
    <source>
        <dbReference type="EMBL" id="KAF7366621.1"/>
    </source>
</evidence>
<gene>
    <name evidence="1" type="ORF">MSAN_00919900</name>
</gene>
<sequence>MVSPTPVSPEELFYPPEIAEGLKAPVIPQRLVDEALACAWEYVRCITPHWTNWKRYVAYNRLILLMVFAEFNGEVVQVQRGGDILGYNVQELLDTLFRGTAGYAAMCQEFWAFMLVTSEKNMKSRTHSELFRRYVNAIASGPRNWFRLRDCDGQARWAVAASLACNDMDDAWFSENEWQILMELGTTMYDAVSFYKHRAEGETNNTFAYVNPELRIEAFRMARQVLWAFDATQATDPAWRITLNFLRSFGGPIQAMMRRYRFVDQGLTIGLPEDTRMVEETRKNVKLWNRIDGKEEAMHVWDETSYRRALEAEEEVMFEGLGDLLRQGSAHACEDCNKNPVDLAARQMYQFAGVRLCEACRKEWDAYVRALPDRAVEVFPVLEPLLQVGRL</sequence>
<dbReference type="AlphaFoldDB" id="A0A8H6YYI7"/>
<proteinExistence type="predicted"/>
<keyword evidence="2" id="KW-1185">Reference proteome</keyword>
<name>A0A8H6YYI7_9AGAR</name>
<reference evidence="1" key="1">
    <citation type="submission" date="2020-05" db="EMBL/GenBank/DDBJ databases">
        <title>Mycena genomes resolve the evolution of fungal bioluminescence.</title>
        <authorList>
            <person name="Tsai I.J."/>
        </authorList>
    </citation>
    <scope>NUCLEOTIDE SEQUENCE</scope>
    <source>
        <strain evidence="1">160909Yilan</strain>
    </source>
</reference>
<dbReference type="EMBL" id="JACAZH010000006">
    <property type="protein sequence ID" value="KAF7366621.1"/>
    <property type="molecule type" value="Genomic_DNA"/>
</dbReference>
<dbReference type="Proteomes" id="UP000623467">
    <property type="component" value="Unassembled WGS sequence"/>
</dbReference>
<accession>A0A8H6YYI7</accession>
<organism evidence="1 2">
    <name type="scientific">Mycena sanguinolenta</name>
    <dbReference type="NCBI Taxonomy" id="230812"/>
    <lineage>
        <taxon>Eukaryota</taxon>
        <taxon>Fungi</taxon>
        <taxon>Dikarya</taxon>
        <taxon>Basidiomycota</taxon>
        <taxon>Agaricomycotina</taxon>
        <taxon>Agaricomycetes</taxon>
        <taxon>Agaricomycetidae</taxon>
        <taxon>Agaricales</taxon>
        <taxon>Marasmiineae</taxon>
        <taxon>Mycenaceae</taxon>
        <taxon>Mycena</taxon>
    </lineage>
</organism>
<dbReference type="OrthoDB" id="2821964at2759"/>